<keyword evidence="5" id="KW-0560">Oxidoreductase</keyword>
<evidence type="ECO:0000259" key="6">
    <source>
        <dbReference type="PROSITE" id="PS50206"/>
    </source>
</evidence>
<reference evidence="7" key="1">
    <citation type="submission" date="2025-08" db="UniProtKB">
        <authorList>
            <consortium name="Ensembl"/>
        </authorList>
    </citation>
    <scope>IDENTIFICATION</scope>
</reference>
<evidence type="ECO:0000313" key="7">
    <source>
        <dbReference type="Ensembl" id="ENSNBRP00000014068.1"/>
    </source>
</evidence>
<dbReference type="Ensembl" id="ENSNBRT00000014451.1">
    <property type="protein sequence ID" value="ENSNBRP00000014068.1"/>
    <property type="gene ID" value="ENSNBRG00000010874.1"/>
</dbReference>
<dbReference type="STRING" id="32507.ENSNBRP00000014068"/>
<dbReference type="PANTHER" id="PTHR10742">
    <property type="entry name" value="FLAVIN MONOAMINE OXIDASE"/>
    <property type="match status" value="1"/>
</dbReference>
<dbReference type="Bgee" id="ENSNBRG00000010874">
    <property type="expression patterns" value="Expressed in brain and 3 other cell types or tissues"/>
</dbReference>
<evidence type="ECO:0000256" key="3">
    <source>
        <dbReference type="ARBA" id="ARBA00022630"/>
    </source>
</evidence>
<evidence type="ECO:0000256" key="5">
    <source>
        <dbReference type="ARBA" id="ARBA00023002"/>
    </source>
</evidence>
<dbReference type="SUPFAM" id="SSF51905">
    <property type="entry name" value="FAD/NAD(P)-binding domain"/>
    <property type="match status" value="1"/>
</dbReference>
<dbReference type="InterPro" id="IPR001763">
    <property type="entry name" value="Rhodanese-like_dom"/>
</dbReference>
<dbReference type="PROSITE" id="PS50206">
    <property type="entry name" value="RHODANESE_3"/>
    <property type="match status" value="1"/>
</dbReference>
<comment type="similarity">
    <text evidence="2">Belongs to the flavin monoamine oxidase family.</text>
</comment>
<accession>A0A3Q4H2K1</accession>
<evidence type="ECO:0000256" key="4">
    <source>
        <dbReference type="ARBA" id="ARBA00022827"/>
    </source>
</evidence>
<comment type="cofactor">
    <cofactor evidence="1">
        <name>FAD</name>
        <dbReference type="ChEBI" id="CHEBI:57692"/>
    </cofactor>
</comment>
<dbReference type="Proteomes" id="UP000261580">
    <property type="component" value="Unassembled WGS sequence"/>
</dbReference>
<dbReference type="InterPro" id="IPR036188">
    <property type="entry name" value="FAD/NAD-bd_sf"/>
</dbReference>
<dbReference type="GO" id="GO:0046203">
    <property type="term" value="P:spermidine catabolic process"/>
    <property type="evidence" value="ECO:0007669"/>
    <property type="project" value="TreeGrafter"/>
</dbReference>
<keyword evidence="3" id="KW-0285">Flavoprotein</keyword>
<dbReference type="GeneTree" id="ENSGT00940000179676"/>
<feature type="domain" description="Rhodanese" evidence="6">
    <location>
        <begin position="7"/>
        <end position="50"/>
    </location>
</feature>
<dbReference type="OMA" id="FRHHAVP"/>
<dbReference type="PANTHER" id="PTHR10742:SF405">
    <property type="entry name" value="PEROXISOMAL N(1)-ACETYL-SPERMINE_SPERMIDINE OXIDASE"/>
    <property type="match status" value="1"/>
</dbReference>
<dbReference type="AlphaFoldDB" id="A0A3Q4H2K1"/>
<name>A0A3Q4H2K1_NEOBR</name>
<dbReference type="Gene3D" id="3.50.50.60">
    <property type="entry name" value="FAD/NAD(P)-binding domain"/>
    <property type="match status" value="1"/>
</dbReference>
<keyword evidence="4" id="KW-0274">FAD</keyword>
<dbReference type="InterPro" id="IPR050281">
    <property type="entry name" value="Flavin_monoamine_oxidase"/>
</dbReference>
<evidence type="ECO:0000313" key="8">
    <source>
        <dbReference type="Proteomes" id="UP000261580"/>
    </source>
</evidence>
<keyword evidence="8" id="KW-1185">Reference proteome</keyword>
<reference evidence="7" key="2">
    <citation type="submission" date="2025-09" db="UniProtKB">
        <authorList>
            <consortium name="Ensembl"/>
        </authorList>
    </citation>
    <scope>IDENTIFICATION</scope>
</reference>
<dbReference type="Pfam" id="PF13450">
    <property type="entry name" value="NAD_binding_8"/>
    <property type="match status" value="1"/>
</dbReference>
<sequence>IESCESDSPTIVIIGCGVSGIAAAHRLVKAGYDHVRILEATGRSGGRIKTATLGKFICSFCFSRFRHHAVP</sequence>
<protein>
    <recommendedName>
        <fullName evidence="6">Rhodanese domain-containing protein</fullName>
    </recommendedName>
</protein>
<evidence type="ECO:0000256" key="2">
    <source>
        <dbReference type="ARBA" id="ARBA00005995"/>
    </source>
</evidence>
<proteinExistence type="inferred from homology"/>
<organism evidence="7 8">
    <name type="scientific">Neolamprologus brichardi</name>
    <name type="common">Fairy cichlid</name>
    <name type="synonym">Lamprologus brichardi</name>
    <dbReference type="NCBI Taxonomy" id="32507"/>
    <lineage>
        <taxon>Eukaryota</taxon>
        <taxon>Metazoa</taxon>
        <taxon>Chordata</taxon>
        <taxon>Craniata</taxon>
        <taxon>Vertebrata</taxon>
        <taxon>Euteleostomi</taxon>
        <taxon>Actinopterygii</taxon>
        <taxon>Neopterygii</taxon>
        <taxon>Teleostei</taxon>
        <taxon>Neoteleostei</taxon>
        <taxon>Acanthomorphata</taxon>
        <taxon>Ovalentaria</taxon>
        <taxon>Cichlomorphae</taxon>
        <taxon>Cichliformes</taxon>
        <taxon>Cichlidae</taxon>
        <taxon>African cichlids</taxon>
        <taxon>Pseudocrenilabrinae</taxon>
        <taxon>Lamprologini</taxon>
        <taxon>Neolamprologus</taxon>
    </lineage>
</organism>
<evidence type="ECO:0000256" key="1">
    <source>
        <dbReference type="ARBA" id="ARBA00001974"/>
    </source>
</evidence>
<dbReference type="GO" id="GO:0046592">
    <property type="term" value="F:polyamine oxidase activity"/>
    <property type="evidence" value="ECO:0007669"/>
    <property type="project" value="TreeGrafter"/>
</dbReference>